<dbReference type="AlphaFoldDB" id="A0A1G6ZP13"/>
<evidence type="ECO:0000313" key="4">
    <source>
        <dbReference type="Proteomes" id="UP000272481"/>
    </source>
</evidence>
<proteinExistence type="predicted"/>
<keyword evidence="4" id="KW-1185">Reference proteome</keyword>
<organism evidence="2 3">
    <name type="scientific">Bhargavaea beijingensis</name>
    <dbReference type="NCBI Taxonomy" id="426756"/>
    <lineage>
        <taxon>Bacteria</taxon>
        <taxon>Bacillati</taxon>
        <taxon>Bacillota</taxon>
        <taxon>Bacilli</taxon>
        <taxon>Bacillales</taxon>
        <taxon>Caryophanaceae</taxon>
        <taxon>Bhargavaea</taxon>
    </lineage>
</organism>
<evidence type="ECO:0000313" key="2">
    <source>
        <dbReference type="EMBL" id="SDE04524.1"/>
    </source>
</evidence>
<sequence length="150" mass="17004">MIVAENRSITHRNIVSKLYSFVPAEIGIALEDFRGILEQHGVTPDGRLFFTMLSEPTADVMTAELFMGIEEDDITVPPGEDVMFRSYFEVRNLHTIRLMEDIDAQSQVAYWELAKHVDTGGYHQTTPVFVEYKQSPQDGTYVEMSVGAVR</sequence>
<dbReference type="InterPro" id="IPR031664">
    <property type="entry name" value="DUF5085"/>
</dbReference>
<dbReference type="STRING" id="426756.SAMN04488126_10311"/>
<dbReference type="Pfam" id="PF16895">
    <property type="entry name" value="DUF5085"/>
    <property type="match status" value="1"/>
</dbReference>
<dbReference type="Proteomes" id="UP000272481">
    <property type="component" value="Unassembled WGS sequence"/>
</dbReference>
<protein>
    <submittedName>
        <fullName evidence="1">DUF5085 family protein</fullName>
    </submittedName>
</protein>
<accession>A0A1G6ZP13</accession>
<evidence type="ECO:0000313" key="1">
    <source>
        <dbReference type="EMBL" id="RSK35739.1"/>
    </source>
</evidence>
<reference evidence="2 3" key="1">
    <citation type="submission" date="2016-10" db="EMBL/GenBank/DDBJ databases">
        <authorList>
            <person name="de Groot N.N."/>
        </authorList>
    </citation>
    <scope>NUCLEOTIDE SEQUENCE [LARGE SCALE GENOMIC DNA]</scope>
    <source>
        <strain evidence="2 3">CGMCC 1.6762</strain>
    </source>
</reference>
<dbReference type="OrthoDB" id="2452656at2"/>
<reference evidence="1 4" key="2">
    <citation type="submission" date="2018-12" db="EMBL/GenBank/DDBJ databases">
        <title>Comparitive functional genomics of dry heat resistant strains isolated from the viking spacecraft.</title>
        <authorList>
            <person name="Seuylemezian A."/>
            <person name="Vaishampayan P."/>
        </authorList>
    </citation>
    <scope>NUCLEOTIDE SEQUENCE [LARGE SCALE GENOMIC DNA]</scope>
    <source>
        <strain evidence="1 4">M6-11</strain>
    </source>
</reference>
<name>A0A1G6ZP13_9BACL</name>
<dbReference type="EMBL" id="RWGW01000005">
    <property type="protein sequence ID" value="RSK35739.1"/>
    <property type="molecule type" value="Genomic_DNA"/>
</dbReference>
<dbReference type="EMBL" id="FNAR01000003">
    <property type="protein sequence ID" value="SDE04524.1"/>
    <property type="molecule type" value="Genomic_DNA"/>
</dbReference>
<evidence type="ECO:0000313" key="3">
    <source>
        <dbReference type="Proteomes" id="UP000198823"/>
    </source>
</evidence>
<dbReference type="Proteomes" id="UP000198823">
    <property type="component" value="Unassembled WGS sequence"/>
</dbReference>
<gene>
    <name evidence="1" type="ORF">EJA12_03945</name>
    <name evidence="2" type="ORF">SAMN04488126_10311</name>
</gene>
<dbReference type="RefSeq" id="WP_092094568.1">
    <property type="nucleotide sequence ID" value="NZ_FNAR01000003.1"/>
</dbReference>